<gene>
    <name evidence="1" type="ORF">QO010_004363</name>
</gene>
<keyword evidence="2" id="KW-1185">Reference proteome</keyword>
<protein>
    <recommendedName>
        <fullName evidence="3">Transcriptional regulator</fullName>
    </recommendedName>
</protein>
<dbReference type="Proteomes" id="UP001228905">
    <property type="component" value="Unassembled WGS sequence"/>
</dbReference>
<comment type="caution">
    <text evidence="1">The sequence shown here is derived from an EMBL/GenBank/DDBJ whole genome shotgun (WGS) entry which is preliminary data.</text>
</comment>
<reference evidence="1 2" key="1">
    <citation type="submission" date="2023-07" db="EMBL/GenBank/DDBJ databases">
        <title>Genomic Encyclopedia of Type Strains, Phase IV (KMG-IV): sequencing the most valuable type-strain genomes for metagenomic binning, comparative biology and taxonomic classification.</title>
        <authorList>
            <person name="Goeker M."/>
        </authorList>
    </citation>
    <scope>NUCLEOTIDE SEQUENCE [LARGE SCALE GENOMIC DNA]</scope>
    <source>
        <strain evidence="1 2">DSM 18695</strain>
    </source>
</reference>
<evidence type="ECO:0008006" key="3">
    <source>
        <dbReference type="Google" id="ProtNLM"/>
    </source>
</evidence>
<accession>A0ABU0IX37</accession>
<evidence type="ECO:0000313" key="2">
    <source>
        <dbReference type="Proteomes" id="UP001228905"/>
    </source>
</evidence>
<proteinExistence type="predicted"/>
<organism evidence="1 2">
    <name type="scientific">Caulobacter ginsengisoli</name>
    <dbReference type="NCBI Taxonomy" id="400775"/>
    <lineage>
        <taxon>Bacteria</taxon>
        <taxon>Pseudomonadati</taxon>
        <taxon>Pseudomonadota</taxon>
        <taxon>Alphaproteobacteria</taxon>
        <taxon>Caulobacterales</taxon>
        <taxon>Caulobacteraceae</taxon>
        <taxon>Caulobacter</taxon>
    </lineage>
</organism>
<sequence>MEDARETTDGRSVFHAKLANVERQRLKLLVDVLEAYDPKSEEDFADVIDLVLNNRFTPTELALEFKVSVGTVSRWRSGKSCPPTYARGVIVNRLREMQLQYFAQRKTAPMSTLKTEVA</sequence>
<evidence type="ECO:0000313" key="1">
    <source>
        <dbReference type="EMBL" id="MDQ0466568.1"/>
    </source>
</evidence>
<dbReference type="EMBL" id="JAUSVS010000012">
    <property type="protein sequence ID" value="MDQ0466568.1"/>
    <property type="molecule type" value="Genomic_DNA"/>
</dbReference>
<dbReference type="RefSeq" id="WP_307352683.1">
    <property type="nucleotide sequence ID" value="NZ_JAUSVS010000012.1"/>
</dbReference>
<name>A0ABU0IX37_9CAUL</name>